<accession>A0A8J4BAB6</accession>
<feature type="region of interest" description="Disordered" evidence="2">
    <location>
        <begin position="254"/>
        <end position="276"/>
    </location>
</feature>
<protein>
    <submittedName>
        <fullName evidence="3">Uncharacterized protein</fullName>
    </submittedName>
</protein>
<feature type="compositionally biased region" description="Basic residues" evidence="2">
    <location>
        <begin position="495"/>
        <end position="504"/>
    </location>
</feature>
<organism evidence="3 4">
    <name type="scientific">Volvox africanus</name>
    <dbReference type="NCBI Taxonomy" id="51714"/>
    <lineage>
        <taxon>Eukaryota</taxon>
        <taxon>Viridiplantae</taxon>
        <taxon>Chlorophyta</taxon>
        <taxon>core chlorophytes</taxon>
        <taxon>Chlorophyceae</taxon>
        <taxon>CS clade</taxon>
        <taxon>Chlamydomonadales</taxon>
        <taxon>Volvocaceae</taxon>
        <taxon>Volvox</taxon>
    </lineage>
</organism>
<dbReference type="EMBL" id="BNCO01000027">
    <property type="protein sequence ID" value="GIL57228.1"/>
    <property type="molecule type" value="Genomic_DNA"/>
</dbReference>
<dbReference type="AlphaFoldDB" id="A0A8J4BAB6"/>
<comment type="caution">
    <text evidence="3">The sequence shown here is derived from an EMBL/GenBank/DDBJ whole genome shotgun (WGS) entry which is preliminary data.</text>
</comment>
<sequence>ASHGSPQPQLVDSVSVGTIPQGSSASVYSSLQMQELTAGPYAAATADMPMTVTEEMRSAVAEAGSDRRYDTLLCTQQACVVAAEVPPQALEVTPPPAMPSAENNLTARQPQAPAFADCFVALIQGGYWLCQRAIDATNSHLAAYAVRLRPLELELFLLAQMYGIKQAIQRAVDFTKPPSPVPPAAAPFHRTPWQRHSTSSPVLELQQTLSPSLQSTASVLPLVQTPYDTGVVVQMRGRPAAAVTAMEPVGSVGSVPVGPVPAETATEVTPGKEPDIWTHGPTIQETLQGIVHATETTRDQTALAEAPIPASGGTAELLDPPPPIRTAAARMRTLTGFANTLACMISSALQGWHHASASASARLAALTGRRRRPFVLDLQLQAALTRACELHEVLASEREAVLRLRAELREGLEAVAAMARERAEAEERAARAQARADALQGQLLLTRDELMALEQRRTSLENEKLMLEVQLEGVIGGAAEEASSRTASGLEQHPHQHQHQHPHQVVRAPASAKRCRPLSESHPTRRRQGQGQVSPTAPHNPPPSRAR</sequence>
<feature type="region of interest" description="Disordered" evidence="2">
    <location>
        <begin position="480"/>
        <end position="547"/>
    </location>
</feature>
<proteinExistence type="predicted"/>
<gene>
    <name evidence="3" type="ORF">Vafri_12435</name>
</gene>
<evidence type="ECO:0000256" key="1">
    <source>
        <dbReference type="SAM" id="Coils"/>
    </source>
</evidence>
<feature type="non-terminal residue" evidence="3">
    <location>
        <position position="547"/>
    </location>
</feature>
<reference evidence="3" key="1">
    <citation type="journal article" date="2021" name="Proc. Natl. Acad. Sci. U.S.A.">
        <title>Three genomes in the algal genus Volvox reveal the fate of a haploid sex-determining region after a transition to homothallism.</title>
        <authorList>
            <person name="Yamamoto K."/>
            <person name="Hamaji T."/>
            <person name="Kawai-Toyooka H."/>
            <person name="Matsuzaki R."/>
            <person name="Takahashi F."/>
            <person name="Nishimura Y."/>
            <person name="Kawachi M."/>
            <person name="Noguchi H."/>
            <person name="Minakuchi Y."/>
            <person name="Umen J.G."/>
            <person name="Toyoda A."/>
            <person name="Nozaki H."/>
        </authorList>
    </citation>
    <scope>NUCLEOTIDE SEQUENCE</scope>
    <source>
        <strain evidence="3">NIES-3780</strain>
    </source>
</reference>
<keyword evidence="1" id="KW-0175">Coiled coil</keyword>
<evidence type="ECO:0000256" key="2">
    <source>
        <dbReference type="SAM" id="MobiDB-lite"/>
    </source>
</evidence>
<feature type="compositionally biased region" description="Pro residues" evidence="2">
    <location>
        <begin position="538"/>
        <end position="547"/>
    </location>
</feature>
<feature type="coiled-coil region" evidence="1">
    <location>
        <begin position="408"/>
        <end position="470"/>
    </location>
</feature>
<evidence type="ECO:0000313" key="4">
    <source>
        <dbReference type="Proteomes" id="UP000747399"/>
    </source>
</evidence>
<feature type="non-terminal residue" evidence="3">
    <location>
        <position position="1"/>
    </location>
</feature>
<evidence type="ECO:0000313" key="3">
    <source>
        <dbReference type="EMBL" id="GIL57228.1"/>
    </source>
</evidence>
<dbReference type="Proteomes" id="UP000747399">
    <property type="component" value="Unassembled WGS sequence"/>
</dbReference>
<name>A0A8J4BAB6_9CHLO</name>
<keyword evidence="4" id="KW-1185">Reference proteome</keyword>